<evidence type="ECO:0000256" key="2">
    <source>
        <dbReference type="ARBA" id="ARBA00023315"/>
    </source>
</evidence>
<proteinExistence type="predicted"/>
<protein>
    <submittedName>
        <fullName evidence="6">1-acyl-sn-glycerol-3-phosphate acyltransferase</fullName>
    </submittedName>
</protein>
<keyword evidence="7" id="KW-1185">Reference proteome</keyword>
<dbReference type="GO" id="GO:0006654">
    <property type="term" value="P:phosphatidic acid biosynthetic process"/>
    <property type="evidence" value="ECO:0007669"/>
    <property type="project" value="TreeGrafter"/>
</dbReference>
<dbReference type="RefSeq" id="WP_125091063.1">
    <property type="nucleotide sequence ID" value="NZ_RSAA01000014.1"/>
</dbReference>
<gene>
    <name evidence="6" type="ORF">EIL87_14630</name>
</gene>
<reference evidence="6 7" key="1">
    <citation type="submission" date="2018-11" db="EMBL/GenBank/DDBJ databases">
        <title>Saccharopolyspora rhizosphaerae sp. nov., an actinomycete isolated from rhizosphere soil in Thailand.</title>
        <authorList>
            <person name="Intra B."/>
            <person name="Euanorasetr J."/>
            <person name="Take A."/>
            <person name="Inahashi Y."/>
            <person name="Mori M."/>
            <person name="Panbangred W."/>
            <person name="Matsumoto A."/>
        </authorList>
    </citation>
    <scope>NUCLEOTIDE SEQUENCE [LARGE SCALE GENOMIC DNA]</scope>
    <source>
        <strain evidence="6 7">H219</strain>
    </source>
</reference>
<evidence type="ECO:0000256" key="1">
    <source>
        <dbReference type="ARBA" id="ARBA00022679"/>
    </source>
</evidence>
<evidence type="ECO:0000313" key="6">
    <source>
        <dbReference type="EMBL" id="RRO16274.1"/>
    </source>
</evidence>
<dbReference type="SUPFAM" id="SSF69593">
    <property type="entry name" value="Glycerol-3-phosphate (1)-acyltransferase"/>
    <property type="match status" value="1"/>
</dbReference>
<dbReference type="SMART" id="SM00563">
    <property type="entry name" value="PlsC"/>
    <property type="match status" value="1"/>
</dbReference>
<dbReference type="OrthoDB" id="9806008at2"/>
<keyword evidence="2 6" id="KW-0012">Acyltransferase</keyword>
<keyword evidence="1 6" id="KW-0808">Transferase</keyword>
<dbReference type="PANTHER" id="PTHR10434">
    <property type="entry name" value="1-ACYL-SN-GLYCEROL-3-PHOSPHATE ACYLTRANSFERASE"/>
    <property type="match status" value="1"/>
</dbReference>
<evidence type="ECO:0000313" key="7">
    <source>
        <dbReference type="Proteomes" id="UP000274515"/>
    </source>
</evidence>
<sequence>MAEQRNLRRQRRKTREKAHGMGIFWLGLARWVFYPLTHLLARVRVRGAHHIPAEGPALLVLNHVSHLDPVFDAVMVHRAARVPRFMAKNSLWDVPVLRNVLVGVEQIPVYRGTADAQRSLRDAHAGLEGGKVLVIYPDGTITKDPDGWPMTPKMGVARLALTNDVPVIPAARYGTREIYDHYNKKFRPFPRKTVNYVFGEPLDLSAYRGGVEPDVETVREVTHLAMSRVRELLGEIRQEEPPTEFYAPARKKKGTDGAA</sequence>
<organism evidence="6 7">
    <name type="scientific">Saccharopolyspora rhizosphaerae</name>
    <dbReference type="NCBI Taxonomy" id="2492662"/>
    <lineage>
        <taxon>Bacteria</taxon>
        <taxon>Bacillati</taxon>
        <taxon>Actinomycetota</taxon>
        <taxon>Actinomycetes</taxon>
        <taxon>Pseudonocardiales</taxon>
        <taxon>Pseudonocardiaceae</taxon>
        <taxon>Saccharopolyspora</taxon>
    </lineage>
</organism>
<comment type="caution">
    <text evidence="6">The sequence shown here is derived from an EMBL/GenBank/DDBJ whole genome shotgun (WGS) entry which is preliminary data.</text>
</comment>
<dbReference type="PANTHER" id="PTHR10434:SF55">
    <property type="entry name" value="POSSIBLE ACYLTRANSFERASE"/>
    <property type="match status" value="1"/>
</dbReference>
<evidence type="ECO:0000259" key="5">
    <source>
        <dbReference type="SMART" id="SM00563"/>
    </source>
</evidence>
<dbReference type="Pfam" id="PF01553">
    <property type="entry name" value="Acyltransferase"/>
    <property type="match status" value="1"/>
</dbReference>
<keyword evidence="4" id="KW-0812">Transmembrane</keyword>
<dbReference type="AlphaFoldDB" id="A0A3R8P4E7"/>
<dbReference type="EMBL" id="RSAA01000014">
    <property type="protein sequence ID" value="RRO16274.1"/>
    <property type="molecule type" value="Genomic_DNA"/>
</dbReference>
<dbReference type="Proteomes" id="UP000274515">
    <property type="component" value="Unassembled WGS sequence"/>
</dbReference>
<accession>A0A3R8P4E7</accession>
<dbReference type="CDD" id="cd07989">
    <property type="entry name" value="LPLAT_AGPAT-like"/>
    <property type="match status" value="1"/>
</dbReference>
<dbReference type="GO" id="GO:0005886">
    <property type="term" value="C:plasma membrane"/>
    <property type="evidence" value="ECO:0007669"/>
    <property type="project" value="TreeGrafter"/>
</dbReference>
<feature type="region of interest" description="Disordered" evidence="3">
    <location>
        <begin position="240"/>
        <end position="259"/>
    </location>
</feature>
<keyword evidence="4" id="KW-0472">Membrane</keyword>
<feature type="transmembrane region" description="Helical" evidence="4">
    <location>
        <begin position="21"/>
        <end position="41"/>
    </location>
</feature>
<name>A0A3R8P4E7_9PSEU</name>
<keyword evidence="4" id="KW-1133">Transmembrane helix</keyword>
<dbReference type="GO" id="GO:0003841">
    <property type="term" value="F:1-acylglycerol-3-phosphate O-acyltransferase activity"/>
    <property type="evidence" value="ECO:0007669"/>
    <property type="project" value="TreeGrafter"/>
</dbReference>
<evidence type="ECO:0000256" key="3">
    <source>
        <dbReference type="SAM" id="MobiDB-lite"/>
    </source>
</evidence>
<dbReference type="InterPro" id="IPR002123">
    <property type="entry name" value="Plipid/glycerol_acylTrfase"/>
</dbReference>
<feature type="domain" description="Phospholipid/glycerol acyltransferase" evidence="5">
    <location>
        <begin position="57"/>
        <end position="175"/>
    </location>
</feature>
<evidence type="ECO:0000256" key="4">
    <source>
        <dbReference type="SAM" id="Phobius"/>
    </source>
</evidence>